<feature type="region of interest" description="Disordered" evidence="3">
    <location>
        <begin position="399"/>
        <end position="423"/>
    </location>
</feature>
<accession>A0ABQ3KF57</accession>
<dbReference type="RefSeq" id="WP_191310687.1">
    <property type="nucleotide sequence ID" value="NZ_BNAW01000011.1"/>
</dbReference>
<dbReference type="PANTHER" id="PTHR43037">
    <property type="entry name" value="UNNAMED PRODUCT-RELATED"/>
    <property type="match status" value="1"/>
</dbReference>
<evidence type="ECO:0000313" key="4">
    <source>
        <dbReference type="EMBL" id="GHG12144.1"/>
    </source>
</evidence>
<dbReference type="InterPro" id="IPR029058">
    <property type="entry name" value="AB_hydrolase_fold"/>
</dbReference>
<sequence>MPAELRPHEARTLCAEDPAEAAARFGRMDVTAVRRLLAGRDRSPRPAPGTREVVLTDADGRTTEMAVYTPPGLDGGQAGALVVLHGVGGSGPELLPRFKAFAGRLNMAILCPTAQPVPDRSNRLDLAGLFGSRFDAPAWDLAGPGFPLAALRWARTTLDVHPDRCVLLGTSMGGLAAWNLGMRYWDRFCAVVPVNGALSLWEAFGTDHRKRALLRNLLPVPAFVVHGAADTRISPRFDRESVGHLRSLDHEALQYVEVAGGGHGLGTLGIEHEDAPLFRALVSFLDGCRRRLPVSAITHRALEARHGRAHWAGVDRLTPHAVAEVRAVRLSASAISVRVSGARQVNLHLRSDLFEPGRIDVEVNGTRHVVDFRPDPARLVRSYHDTADPALLDEQVEELPVPDVADPEAPGRPEHARYAGEAR</sequence>
<dbReference type="EMBL" id="BNAW01000011">
    <property type="protein sequence ID" value="GHG12144.1"/>
    <property type="molecule type" value="Genomic_DNA"/>
</dbReference>
<comment type="caution">
    <text evidence="4">The sequence shown here is derived from an EMBL/GenBank/DDBJ whole genome shotgun (WGS) entry which is preliminary data.</text>
</comment>
<keyword evidence="1" id="KW-0732">Signal</keyword>
<organism evidence="4 5">
    <name type="scientific">Amycolatopsis bullii</name>
    <dbReference type="NCBI Taxonomy" id="941987"/>
    <lineage>
        <taxon>Bacteria</taxon>
        <taxon>Bacillati</taxon>
        <taxon>Actinomycetota</taxon>
        <taxon>Actinomycetes</taxon>
        <taxon>Pseudonocardiales</taxon>
        <taxon>Pseudonocardiaceae</taxon>
        <taxon>Amycolatopsis</taxon>
    </lineage>
</organism>
<reference evidence="5" key="1">
    <citation type="journal article" date="2019" name="Int. J. Syst. Evol. Microbiol.">
        <title>The Global Catalogue of Microorganisms (GCM) 10K type strain sequencing project: providing services to taxonomists for standard genome sequencing and annotation.</title>
        <authorList>
            <consortium name="The Broad Institute Genomics Platform"/>
            <consortium name="The Broad Institute Genome Sequencing Center for Infectious Disease"/>
            <person name="Wu L."/>
            <person name="Ma J."/>
        </authorList>
    </citation>
    <scope>NUCLEOTIDE SEQUENCE [LARGE SCALE GENOMIC DNA]</scope>
    <source>
        <strain evidence="5">CGMCC 4.7680</strain>
    </source>
</reference>
<evidence type="ECO:0000256" key="3">
    <source>
        <dbReference type="SAM" id="MobiDB-lite"/>
    </source>
</evidence>
<protein>
    <submittedName>
        <fullName evidence="4">Uncharacterized protein</fullName>
    </submittedName>
</protein>
<keyword evidence="2" id="KW-0378">Hydrolase</keyword>
<evidence type="ECO:0000256" key="1">
    <source>
        <dbReference type="ARBA" id="ARBA00022729"/>
    </source>
</evidence>
<name>A0ABQ3KF57_9PSEU</name>
<evidence type="ECO:0000313" key="5">
    <source>
        <dbReference type="Proteomes" id="UP000649955"/>
    </source>
</evidence>
<gene>
    <name evidence="4" type="ORF">GCM10017567_31900</name>
</gene>
<proteinExistence type="predicted"/>
<dbReference type="PANTHER" id="PTHR43037:SF5">
    <property type="entry name" value="FERULOYL ESTERASE"/>
    <property type="match status" value="1"/>
</dbReference>
<keyword evidence="5" id="KW-1185">Reference proteome</keyword>
<dbReference type="Proteomes" id="UP000649955">
    <property type="component" value="Unassembled WGS sequence"/>
</dbReference>
<dbReference type="SUPFAM" id="SSF53474">
    <property type="entry name" value="alpha/beta-Hydrolases"/>
    <property type="match status" value="1"/>
</dbReference>
<feature type="compositionally biased region" description="Basic and acidic residues" evidence="3">
    <location>
        <begin position="409"/>
        <end position="423"/>
    </location>
</feature>
<dbReference type="Gene3D" id="3.40.50.1820">
    <property type="entry name" value="alpha/beta hydrolase"/>
    <property type="match status" value="1"/>
</dbReference>
<dbReference type="InterPro" id="IPR050955">
    <property type="entry name" value="Plant_Biomass_Hydrol_Est"/>
</dbReference>
<evidence type="ECO:0000256" key="2">
    <source>
        <dbReference type="ARBA" id="ARBA00022801"/>
    </source>
</evidence>